<name>D3Q256_STANL</name>
<dbReference type="AlphaFoldDB" id="D3Q256"/>
<dbReference type="PANTHER" id="PTHR30528:SF0">
    <property type="entry name" value="CYTOPLASMIC PROTEIN"/>
    <property type="match status" value="1"/>
</dbReference>
<evidence type="ECO:0000313" key="2">
    <source>
        <dbReference type="Proteomes" id="UP000000844"/>
    </source>
</evidence>
<dbReference type="PANTHER" id="PTHR30528">
    <property type="entry name" value="CYTOPLASMIC PROTEIN"/>
    <property type="match status" value="1"/>
</dbReference>
<evidence type="ECO:0008006" key="3">
    <source>
        <dbReference type="Google" id="ProtNLM"/>
    </source>
</evidence>
<accession>D3Q256</accession>
<sequence>MSVPEKLSNPQARRIALAAQGFHAPRPSGKRDARHLRKVLSHTQLLQIDSIYVLERAHYVPVFSRLGAYPHALVDKAAYHGRKRSLFEYWGHAASLLPVELFPLLRWRMDAAEEHAWGGMVRIARDNPGLVDRLYEEVRARGPVSARELEEEAPRTRDQWGWNWSDTKSALEWLFRCGRVSVAARPSFERYYDITERVIPAEVLNTPAPDRAEAHRQLMAKSAASLGVATEVELRDYFRLPVADARAALRDLVEDGTVHQVIVEGSDKPAYLHRDARAPRRVRARALLSPFDPLVWHRDRTLRLWDFFYRIEIYVPEAKRVHGYYVLPFLLGEHLVARVDLKADRAAGVLRVPAAWREEHVDGDTELVAGELAAELRELADWLGLAEIAPPVKGDLAAALTSALRSA</sequence>
<organism evidence="1 2">
    <name type="scientific">Stackebrandtia nassauensis (strain DSM 44728 / CIP 108903 / NRRL B-16338 / NBRC 102104 / LLR-40K-21)</name>
    <dbReference type="NCBI Taxonomy" id="446470"/>
    <lineage>
        <taxon>Bacteria</taxon>
        <taxon>Bacillati</taxon>
        <taxon>Actinomycetota</taxon>
        <taxon>Actinomycetes</taxon>
        <taxon>Glycomycetales</taxon>
        <taxon>Glycomycetaceae</taxon>
        <taxon>Stackebrandtia</taxon>
    </lineage>
</organism>
<proteinExistence type="predicted"/>
<dbReference type="HOGENOM" id="CLU_043035_1_0_11"/>
<keyword evidence="2" id="KW-1185">Reference proteome</keyword>
<evidence type="ECO:0000313" key="1">
    <source>
        <dbReference type="EMBL" id="ADD41923.1"/>
    </source>
</evidence>
<dbReference type="KEGG" id="sna:Snas_2233"/>
<dbReference type="RefSeq" id="WP_013017494.1">
    <property type="nucleotide sequence ID" value="NC_013947.1"/>
</dbReference>
<reference evidence="1 2" key="1">
    <citation type="journal article" date="2009" name="Stand. Genomic Sci.">
        <title>Complete genome sequence of Stackebrandtia nassauensis type strain (LLR-40K-21).</title>
        <authorList>
            <person name="Munk C."/>
            <person name="Lapidus A."/>
            <person name="Copeland A."/>
            <person name="Jando M."/>
            <person name="Mayilraj S."/>
            <person name="Glavina Del Rio T."/>
            <person name="Nolan M."/>
            <person name="Chen F."/>
            <person name="Lucas S."/>
            <person name="Tice H."/>
            <person name="Cheng J.F."/>
            <person name="Han C."/>
            <person name="Detter J.C."/>
            <person name="Bruce D."/>
            <person name="Goodwin L."/>
            <person name="Chain P."/>
            <person name="Pitluck S."/>
            <person name="Goker M."/>
            <person name="Ovchinikova G."/>
            <person name="Pati A."/>
            <person name="Ivanova N."/>
            <person name="Mavromatis K."/>
            <person name="Chen A."/>
            <person name="Palaniappan K."/>
            <person name="Land M."/>
            <person name="Hauser L."/>
            <person name="Chang Y.J."/>
            <person name="Jeffries C.D."/>
            <person name="Bristow J."/>
            <person name="Eisen J.A."/>
            <person name="Markowitz V."/>
            <person name="Hugenholtz P."/>
            <person name="Kyrpides N.C."/>
            <person name="Klenk H.P."/>
        </authorList>
    </citation>
    <scope>NUCLEOTIDE SEQUENCE [LARGE SCALE GENOMIC DNA]</scope>
    <source>
        <strain evidence="2">DSM 44728 / CIP 108903 / NRRL B-16338 / NBRC 102104 / LLR-40K-21</strain>
    </source>
</reference>
<gene>
    <name evidence="1" type="ordered locus">Snas_2233</name>
</gene>
<dbReference type="Pfam" id="PF06224">
    <property type="entry name" value="AlkZ-like"/>
    <property type="match status" value="1"/>
</dbReference>
<dbReference type="eggNOG" id="COG3214">
    <property type="taxonomic scope" value="Bacteria"/>
</dbReference>
<dbReference type="OrthoDB" id="9787207at2"/>
<protein>
    <recommendedName>
        <fullName evidence="3">Cytoplasmic protein</fullName>
    </recommendedName>
</protein>
<dbReference type="EMBL" id="CP001778">
    <property type="protein sequence ID" value="ADD41923.1"/>
    <property type="molecule type" value="Genomic_DNA"/>
</dbReference>
<dbReference type="Proteomes" id="UP000000844">
    <property type="component" value="Chromosome"/>
</dbReference>
<dbReference type="InterPro" id="IPR009351">
    <property type="entry name" value="AlkZ-like"/>
</dbReference>
<dbReference type="STRING" id="446470.Snas_2233"/>